<accession>A0A0L0NP05</accession>
<comment type="caution">
    <text evidence="16">The sequence shown here is derived from an EMBL/GenBank/DDBJ whole genome shotgun (WGS) entry which is preliminary data.</text>
</comment>
<evidence type="ECO:0000256" key="3">
    <source>
        <dbReference type="ARBA" id="ARBA00011964"/>
    </source>
</evidence>
<feature type="transmembrane region" description="Helical" evidence="14">
    <location>
        <begin position="255"/>
        <end position="274"/>
    </location>
</feature>
<dbReference type="Proteomes" id="UP000037122">
    <property type="component" value="Unassembled WGS sequence"/>
</dbReference>
<dbReference type="VEuPathDB" id="FungiDB:B9J08_000400"/>
<evidence type="ECO:0000256" key="2">
    <source>
        <dbReference type="ARBA" id="ARBA00004922"/>
    </source>
</evidence>
<dbReference type="AlphaFoldDB" id="A0A0L0NP05"/>
<evidence type="ECO:0000256" key="9">
    <source>
        <dbReference type="ARBA" id="ARBA00022989"/>
    </source>
</evidence>
<feature type="region of interest" description="Disordered" evidence="15">
    <location>
        <begin position="1"/>
        <end position="22"/>
    </location>
</feature>
<evidence type="ECO:0000256" key="8">
    <source>
        <dbReference type="ARBA" id="ARBA00022824"/>
    </source>
</evidence>
<evidence type="ECO:0000313" key="17">
    <source>
        <dbReference type="Proteomes" id="UP000037122"/>
    </source>
</evidence>
<evidence type="ECO:0000256" key="10">
    <source>
        <dbReference type="ARBA" id="ARBA00023136"/>
    </source>
</evidence>
<evidence type="ECO:0000256" key="1">
    <source>
        <dbReference type="ARBA" id="ARBA00004477"/>
    </source>
</evidence>
<comment type="function">
    <text evidence="11 14">Dol-P-Man:Man(5)GlcNAc(2)-PP-Dol alpha-1,3-mannosyltransferase that operates in the biosynthetic pathway of dolichol-linked oligosaccharides, the glycan precursors employed in protein asparagine (N)-glycosylation. The assembly of dolichol-linked oligosaccharides begins on the cytosolic side of the endoplasmic reticulum membrane and finishes in its lumen. The sequential addition of sugars to dolichol pyrophosphate produces dolichol-linked oligosaccharides containing fourteen sugars, including two GlcNAcs, nine mannoses and three glucoses. Once assembled, the oligosaccharide is transferred from the lipid to nascent proteins by oligosaccharyltransferases. In the lumen of the endoplasmic reticulum, adds the first dolichyl beta-D-mannosyl phosphate derived mannose in an alpha-1,3 linkage to Man(5)GlcNAc(2)-PP-dolichol to produce Man(6)GlcNAc(2)-PP-dolichol.</text>
</comment>
<dbReference type="Pfam" id="PF05208">
    <property type="entry name" value="ALG3"/>
    <property type="match status" value="1"/>
</dbReference>
<feature type="transmembrane region" description="Helical" evidence="14">
    <location>
        <begin position="136"/>
        <end position="161"/>
    </location>
</feature>
<dbReference type="VEuPathDB" id="FungiDB:CJJ09_002369"/>
<evidence type="ECO:0000256" key="11">
    <source>
        <dbReference type="ARBA" id="ARBA00044743"/>
    </source>
</evidence>
<comment type="similarity">
    <text evidence="13">Belongs to the glycosyltransferase ALG3 family.</text>
</comment>
<feature type="transmembrane region" description="Helical" evidence="14">
    <location>
        <begin position="415"/>
        <end position="433"/>
    </location>
</feature>
<dbReference type="PANTHER" id="PTHR12646">
    <property type="entry name" value="NOT56 - RELATED"/>
    <property type="match status" value="1"/>
</dbReference>
<evidence type="ECO:0000256" key="5">
    <source>
        <dbReference type="ARBA" id="ARBA00022676"/>
    </source>
</evidence>
<dbReference type="EC" id="2.4.1.258" evidence="3 14"/>
<evidence type="ECO:0000256" key="7">
    <source>
        <dbReference type="ARBA" id="ARBA00022692"/>
    </source>
</evidence>
<reference evidence="17" key="1">
    <citation type="journal article" date="2015" name="BMC Genomics">
        <title>Draft genome of a commonly misdiagnosed multidrug resistant pathogen Candida auris.</title>
        <authorList>
            <person name="Chatterjee S."/>
            <person name="Alampalli S.V."/>
            <person name="Nageshan R.K."/>
            <person name="Chettiar S.T."/>
            <person name="Joshi S."/>
            <person name="Tatu U.S."/>
        </authorList>
    </citation>
    <scope>NUCLEOTIDE SEQUENCE [LARGE SCALE GENOMIC DNA]</scope>
    <source>
        <strain evidence="17">6684</strain>
    </source>
</reference>
<dbReference type="VEuPathDB" id="FungiDB:CJJ07_003931"/>
<comment type="pathway">
    <text evidence="2 14">Protein modification; protein glycosylation.</text>
</comment>
<keyword evidence="7 14" id="KW-0812">Transmembrane</keyword>
<keyword evidence="10 14" id="KW-0472">Membrane</keyword>
<evidence type="ECO:0000256" key="6">
    <source>
        <dbReference type="ARBA" id="ARBA00022679"/>
    </source>
</evidence>
<comment type="catalytic activity">
    <reaction evidence="12 14">
        <text>an alpha-D-Man-(1-&gt;2)-alpha-D-Man-(1-&gt;2)-alpha-D-Man-(1-&gt;3)-[alpha-D-Man-(1-&gt;6)]-beta-D-Man-(1-&gt;4)-beta-D-GlcNAc-(1-&gt;4)-alpha-D-GlcNAc-diphospho-di-trans,poly-cis-dolichol + a di-trans,poly-cis-dolichyl beta-D-mannosyl phosphate = an alpha-D-Man-(1-&gt;2)-alpha-D-Man-(1-&gt;2)-alpha-D-Man-(1-&gt;3)-[alpha-D-Man-(1-&gt;3)-alpha-D-Man-(1-&gt;6)]-beta-D-Man-(1-&gt;4)-beta-D-GlcNAc-(1-&gt;4)-alpha-D-GlcNAc-diphospho-di-trans,poly-cis-dolichol + a di-trans,poly-cis-dolichyl phosphate + H(+)</text>
        <dbReference type="Rhea" id="RHEA:29527"/>
        <dbReference type="Rhea" id="RHEA-COMP:19498"/>
        <dbReference type="Rhea" id="RHEA-COMP:19501"/>
        <dbReference type="Rhea" id="RHEA-COMP:19516"/>
        <dbReference type="Rhea" id="RHEA-COMP:19517"/>
        <dbReference type="ChEBI" id="CHEBI:15378"/>
        <dbReference type="ChEBI" id="CHEBI:57683"/>
        <dbReference type="ChEBI" id="CHEBI:58211"/>
        <dbReference type="ChEBI" id="CHEBI:132515"/>
        <dbReference type="ChEBI" id="CHEBI:132516"/>
        <dbReference type="EC" id="2.4.1.258"/>
    </reaction>
    <physiologicalReaction direction="left-to-right" evidence="12 14">
        <dbReference type="Rhea" id="RHEA:29528"/>
    </physiologicalReaction>
</comment>
<feature type="transmembrane region" description="Helical" evidence="14">
    <location>
        <begin position="440"/>
        <end position="463"/>
    </location>
</feature>
<name>A0A0L0NP05_CANAR</name>
<evidence type="ECO:0000256" key="12">
    <source>
        <dbReference type="ARBA" id="ARBA00049506"/>
    </source>
</evidence>
<comment type="subcellular location">
    <subcellularLocation>
        <location evidence="1 14">Endoplasmic reticulum membrane</location>
        <topology evidence="1 14">Multi-pass membrane protein</topology>
    </subcellularLocation>
</comment>
<feature type="transmembrane region" description="Helical" evidence="14">
    <location>
        <begin position="321"/>
        <end position="344"/>
    </location>
</feature>
<sequence length="483" mass="54467">MTVEARSQNASNDNLNNPQEAERPLPKLTVGNVLGDIYSGIRALIYDPLSNRLVVPMIVALASIAGKVVILKVKYTEIDFTTYMQQIDLVNAGELDYSKIVGDTGPIVYPAGFVQVYQFLLWLADGGVNIRRVQFFFSYLFTFTVALSCVAYTMVQGILPWPLYLLLLSRRLILIYVLRLFNDCFTTCAMVGVVVILQQASYWYKSMGGFMVFLANAVAADLFSLAISIKMNALMYLPAFAIVSYFLLGENMVQFIAVLLVIPLVQLLVGWRFLLPLFWDDEASYIRWTYLTQAFNFSRKFLYKWTVNWKFVSEEVFLSDAFSNGLLVGHVSVLLIFVFTRFLSPKVTGKSVKMLISDALKPFRSTASADNLLLSQQNGPRLILLIFSSTNVIGVAFARSLHYQFLSWYCWQVPFLLYASGLNPFVSGGIYLAHEVCWNVFPATPASSAVLVSILSLILIAVWHNTDVWFKRVLATSVEKYDQ</sequence>
<keyword evidence="8 14" id="KW-0256">Endoplasmic reticulum</keyword>
<feature type="transmembrane region" description="Helical" evidence="14">
    <location>
        <begin position="233"/>
        <end position="248"/>
    </location>
</feature>
<dbReference type="VEuPathDB" id="FungiDB:CJI97_000400"/>
<dbReference type="UniPathway" id="UPA00378"/>
<keyword evidence="6 14" id="KW-0808">Transferase</keyword>
<keyword evidence="9 14" id="KW-1133">Transmembrane helix</keyword>
<organism evidence="16 17">
    <name type="scientific">Candidozyma auris</name>
    <name type="common">Yeast</name>
    <name type="synonym">Candida auris</name>
    <dbReference type="NCBI Taxonomy" id="498019"/>
    <lineage>
        <taxon>Eukaryota</taxon>
        <taxon>Fungi</taxon>
        <taxon>Dikarya</taxon>
        <taxon>Ascomycota</taxon>
        <taxon>Saccharomycotina</taxon>
        <taxon>Pichiomycetes</taxon>
        <taxon>Metschnikowiaceae</taxon>
        <taxon>Candidozyma</taxon>
    </lineage>
</organism>
<dbReference type="PANTHER" id="PTHR12646:SF0">
    <property type="entry name" value="DOL-P-MAN:MAN(5)GLCNAC(2)-PP-DOL ALPHA-1,3-MANNOSYLTRANSFERASE"/>
    <property type="match status" value="1"/>
</dbReference>
<proteinExistence type="inferred from homology"/>
<protein>
    <recommendedName>
        <fullName evidence="4 14">Dol-P-Man:Man(5)GlcNAc(2)-PP-Dol alpha-1,3-mannosyltransferase</fullName>
        <ecNumber evidence="3 14">2.4.1.258</ecNumber>
    </recommendedName>
    <alternativeName>
        <fullName evidence="14">Dol-P-Man-dependent alpha(1-3)-mannosyltransferase</fullName>
    </alternativeName>
</protein>
<dbReference type="GO" id="GO:0052925">
    <property type="term" value="F:dol-P-Man:Man(5)GlcNAc(2)-PP-Dol alpha-1,3-mannosyltransferase activity"/>
    <property type="evidence" value="ECO:0007669"/>
    <property type="project" value="UniProtKB-EC"/>
</dbReference>
<evidence type="ECO:0000256" key="13">
    <source>
        <dbReference type="ARBA" id="ARBA00093457"/>
    </source>
</evidence>
<dbReference type="GO" id="GO:0005789">
    <property type="term" value="C:endoplasmic reticulum membrane"/>
    <property type="evidence" value="ECO:0007669"/>
    <property type="project" value="UniProtKB-SubCell"/>
</dbReference>
<evidence type="ECO:0000313" key="16">
    <source>
        <dbReference type="EMBL" id="KND95759.1"/>
    </source>
</evidence>
<evidence type="ECO:0000256" key="15">
    <source>
        <dbReference type="SAM" id="MobiDB-lite"/>
    </source>
</evidence>
<keyword evidence="5 14" id="KW-0328">Glycosyltransferase</keyword>
<feature type="compositionally biased region" description="Polar residues" evidence="15">
    <location>
        <begin position="1"/>
        <end position="19"/>
    </location>
</feature>
<feature type="transmembrane region" description="Helical" evidence="14">
    <location>
        <begin position="173"/>
        <end position="197"/>
    </location>
</feature>
<dbReference type="EMBL" id="LGST01000066">
    <property type="protein sequence ID" value="KND95759.1"/>
    <property type="molecule type" value="Genomic_DNA"/>
</dbReference>
<evidence type="ECO:0000256" key="4">
    <source>
        <dbReference type="ARBA" id="ARBA00015561"/>
    </source>
</evidence>
<feature type="transmembrane region" description="Helical" evidence="14">
    <location>
        <begin position="53"/>
        <end position="71"/>
    </location>
</feature>
<feature type="transmembrane region" description="Helical" evidence="14">
    <location>
        <begin position="107"/>
        <end position="124"/>
    </location>
</feature>
<dbReference type="VEuPathDB" id="FungiDB:QG37_08090"/>
<gene>
    <name evidence="16" type="ORF">QG37_08090</name>
</gene>
<feature type="transmembrane region" description="Helical" evidence="14">
    <location>
        <begin position="382"/>
        <end position="403"/>
    </location>
</feature>
<feature type="transmembrane region" description="Helical" evidence="14">
    <location>
        <begin position="209"/>
        <end position="227"/>
    </location>
</feature>
<evidence type="ECO:0000256" key="14">
    <source>
        <dbReference type="RuleBase" id="RU364047"/>
    </source>
</evidence>
<dbReference type="InterPro" id="IPR007873">
    <property type="entry name" value="Glycosyltransferase_ALG3"/>
</dbReference>
<dbReference type="VEuPathDB" id="FungiDB:CJI96_0001120"/>